<accession>A0ABR8QBP9</accession>
<name>A0ABR8QBP9_9CELL</name>
<reference evidence="1 2" key="1">
    <citation type="submission" date="2020-08" db="EMBL/GenBank/DDBJ databases">
        <title>A Genomic Blueprint of the Chicken Gut Microbiome.</title>
        <authorList>
            <person name="Gilroy R."/>
            <person name="Ravi A."/>
            <person name="Getino M."/>
            <person name="Pursley I."/>
            <person name="Horton D.L."/>
            <person name="Alikhan N.-F."/>
            <person name="Baker D."/>
            <person name="Gharbi K."/>
            <person name="Hall N."/>
            <person name="Watson M."/>
            <person name="Adriaenssens E.M."/>
            <person name="Foster-Nyarko E."/>
            <person name="Jarju S."/>
            <person name="Secka A."/>
            <person name="Antonio M."/>
            <person name="Oren A."/>
            <person name="Chaudhuri R."/>
            <person name="La Ragione R.M."/>
            <person name="Hildebrand F."/>
            <person name="Pallen M.J."/>
        </authorList>
    </citation>
    <scope>NUCLEOTIDE SEQUENCE [LARGE SCALE GENOMIC DNA]</scope>
    <source>
        <strain evidence="1 2">Sa3CUA2</strain>
    </source>
</reference>
<comment type="caution">
    <text evidence="1">The sequence shown here is derived from an EMBL/GenBank/DDBJ whole genome shotgun (WGS) entry which is preliminary data.</text>
</comment>
<organism evidence="1 2">
    <name type="scientific">Cellulomonas avistercoris</name>
    <dbReference type="NCBI Taxonomy" id="2762242"/>
    <lineage>
        <taxon>Bacteria</taxon>
        <taxon>Bacillati</taxon>
        <taxon>Actinomycetota</taxon>
        <taxon>Actinomycetes</taxon>
        <taxon>Micrococcales</taxon>
        <taxon>Cellulomonadaceae</taxon>
        <taxon>Cellulomonas</taxon>
    </lineage>
</organism>
<gene>
    <name evidence="1" type="ORF">H9657_06125</name>
</gene>
<dbReference type="EMBL" id="JACSQV010000004">
    <property type="protein sequence ID" value="MBD7917855.1"/>
    <property type="molecule type" value="Genomic_DNA"/>
</dbReference>
<dbReference type="Proteomes" id="UP000604241">
    <property type="component" value="Unassembled WGS sequence"/>
</dbReference>
<evidence type="ECO:0000313" key="1">
    <source>
        <dbReference type="EMBL" id="MBD7917855.1"/>
    </source>
</evidence>
<dbReference type="RefSeq" id="WP_191781471.1">
    <property type="nucleotide sequence ID" value="NZ_JACSQV010000004.1"/>
</dbReference>
<evidence type="ECO:0000313" key="2">
    <source>
        <dbReference type="Proteomes" id="UP000604241"/>
    </source>
</evidence>
<keyword evidence="2" id="KW-1185">Reference proteome</keyword>
<protein>
    <submittedName>
        <fullName evidence="1">Uncharacterized protein</fullName>
    </submittedName>
</protein>
<proteinExistence type="predicted"/>
<sequence length="106" mass="11539">MSTMRAVQRITVTNLAAFVMSVGVEYIDDDGQTTRTAWTDNYPVGQSRTIDLTTLKIDEGTLVRPVVDAVLGRTVAAEKFVKFASNDQTGAYGVHGVTQSFHVDLT</sequence>